<dbReference type="GO" id="GO:0004523">
    <property type="term" value="F:RNA-DNA hybrid ribonuclease activity"/>
    <property type="evidence" value="ECO:0007669"/>
    <property type="project" value="UniProtKB-UniRule"/>
</dbReference>
<dbReference type="EMBL" id="CADCTY010001672">
    <property type="protein sequence ID" value="CAA9380657.1"/>
    <property type="molecule type" value="Genomic_DNA"/>
</dbReference>
<dbReference type="GO" id="GO:0043137">
    <property type="term" value="P:DNA replication, removal of RNA primer"/>
    <property type="evidence" value="ECO:0007669"/>
    <property type="project" value="TreeGrafter"/>
</dbReference>
<feature type="binding site" evidence="10">
    <location>
        <position position="13"/>
    </location>
    <ligand>
        <name>Mg(2+)</name>
        <dbReference type="ChEBI" id="CHEBI:18420"/>
        <label>1</label>
    </ligand>
</feature>
<proteinExistence type="inferred from homology"/>
<feature type="binding site" evidence="10">
    <location>
        <position position="140"/>
    </location>
    <ligand>
        <name>Mg(2+)</name>
        <dbReference type="ChEBI" id="CHEBI:18420"/>
        <label>2</label>
    </ligand>
</feature>
<dbReference type="GO" id="GO:0003676">
    <property type="term" value="F:nucleic acid binding"/>
    <property type="evidence" value="ECO:0007669"/>
    <property type="project" value="InterPro"/>
</dbReference>
<dbReference type="PANTHER" id="PTHR10642">
    <property type="entry name" value="RIBONUCLEASE H1"/>
    <property type="match status" value="1"/>
</dbReference>
<evidence type="ECO:0000256" key="2">
    <source>
        <dbReference type="ARBA" id="ARBA00005300"/>
    </source>
</evidence>
<gene>
    <name evidence="10" type="primary">rnhA</name>
    <name evidence="12" type="ORF">AVDCRST_MAG94-4853</name>
</gene>
<evidence type="ECO:0000313" key="12">
    <source>
        <dbReference type="EMBL" id="CAA9380657.1"/>
    </source>
</evidence>
<evidence type="ECO:0000256" key="10">
    <source>
        <dbReference type="HAMAP-Rule" id="MF_00042"/>
    </source>
</evidence>
<organism evidence="12">
    <name type="scientific">uncultured Leptolyngbya sp</name>
    <dbReference type="NCBI Taxonomy" id="332963"/>
    <lineage>
        <taxon>Bacteria</taxon>
        <taxon>Bacillati</taxon>
        <taxon>Cyanobacteriota</taxon>
        <taxon>Cyanophyceae</taxon>
        <taxon>Leptolyngbyales</taxon>
        <taxon>Leptolyngbyaceae</taxon>
        <taxon>Leptolyngbya group</taxon>
        <taxon>Leptolyngbya</taxon>
        <taxon>environmental samples</taxon>
    </lineage>
</organism>
<evidence type="ECO:0000256" key="8">
    <source>
        <dbReference type="ARBA" id="ARBA00022801"/>
    </source>
</evidence>
<comment type="catalytic activity">
    <reaction evidence="1 10">
        <text>Endonucleolytic cleavage to 5'-phosphomonoester.</text>
        <dbReference type="EC" id="3.1.26.4"/>
    </reaction>
</comment>
<dbReference type="InterPro" id="IPR002156">
    <property type="entry name" value="RNaseH_domain"/>
</dbReference>
<dbReference type="CDD" id="cd09278">
    <property type="entry name" value="RNase_HI_prokaryote_like"/>
    <property type="match status" value="1"/>
</dbReference>
<evidence type="ECO:0000256" key="5">
    <source>
        <dbReference type="ARBA" id="ARBA00022722"/>
    </source>
</evidence>
<dbReference type="EC" id="3.1.26.4" evidence="4 10"/>
<comment type="subunit">
    <text evidence="3 10">Monomer.</text>
</comment>
<comment type="similarity">
    <text evidence="2 10">Belongs to the RNase H family.</text>
</comment>
<dbReference type="Pfam" id="PF00075">
    <property type="entry name" value="RNase_H"/>
    <property type="match status" value="1"/>
</dbReference>
<feature type="binding site" evidence="10">
    <location>
        <position position="77"/>
    </location>
    <ligand>
        <name>Mg(2+)</name>
        <dbReference type="ChEBI" id="CHEBI:18420"/>
        <label>1</label>
    </ligand>
</feature>
<evidence type="ECO:0000256" key="4">
    <source>
        <dbReference type="ARBA" id="ARBA00012180"/>
    </source>
</evidence>
<comment type="function">
    <text evidence="10">Endonuclease that specifically degrades the RNA of RNA-DNA hybrids.</text>
</comment>
<dbReference type="InterPro" id="IPR012337">
    <property type="entry name" value="RNaseH-like_sf"/>
</dbReference>
<evidence type="ECO:0000256" key="1">
    <source>
        <dbReference type="ARBA" id="ARBA00000077"/>
    </source>
</evidence>
<feature type="binding site" evidence="10">
    <location>
        <position position="13"/>
    </location>
    <ligand>
        <name>Mg(2+)</name>
        <dbReference type="ChEBI" id="CHEBI:18420"/>
        <label>2</label>
    </ligand>
</feature>
<keyword evidence="9 10" id="KW-0460">Magnesium</keyword>
<dbReference type="NCBIfam" id="NF001236">
    <property type="entry name" value="PRK00203.1"/>
    <property type="match status" value="1"/>
</dbReference>
<reference evidence="12" key="1">
    <citation type="submission" date="2020-02" db="EMBL/GenBank/DDBJ databases">
        <authorList>
            <person name="Meier V. D."/>
        </authorList>
    </citation>
    <scope>NUCLEOTIDE SEQUENCE</scope>
    <source>
        <strain evidence="12">AVDCRST_MAG94</strain>
    </source>
</reference>
<comment type="cofactor">
    <cofactor evidence="10">
        <name>Mg(2+)</name>
        <dbReference type="ChEBI" id="CHEBI:18420"/>
    </cofactor>
    <text evidence="10">Binds 1 Mg(2+) ion per subunit. May bind a second metal ion at a regulatory site, or after substrate binding.</text>
</comment>
<dbReference type="GO" id="GO:0005737">
    <property type="term" value="C:cytoplasm"/>
    <property type="evidence" value="ECO:0007669"/>
    <property type="project" value="UniProtKB-SubCell"/>
</dbReference>
<evidence type="ECO:0000256" key="7">
    <source>
        <dbReference type="ARBA" id="ARBA00022759"/>
    </source>
</evidence>
<dbReference type="SUPFAM" id="SSF53098">
    <property type="entry name" value="Ribonuclease H-like"/>
    <property type="match status" value="1"/>
</dbReference>
<dbReference type="InterPro" id="IPR022892">
    <property type="entry name" value="RNaseHI"/>
</dbReference>
<evidence type="ECO:0000256" key="9">
    <source>
        <dbReference type="ARBA" id="ARBA00022842"/>
    </source>
</evidence>
<dbReference type="PROSITE" id="PS50879">
    <property type="entry name" value="RNASE_H_1"/>
    <property type="match status" value="1"/>
</dbReference>
<dbReference type="InterPro" id="IPR050092">
    <property type="entry name" value="RNase_H"/>
</dbReference>
<dbReference type="AlphaFoldDB" id="A0A6J4N8B0"/>
<evidence type="ECO:0000256" key="6">
    <source>
        <dbReference type="ARBA" id="ARBA00022723"/>
    </source>
</evidence>
<name>A0A6J4N8B0_9CYAN</name>
<sequence length="164" mass="18243">MADCPKIQSIYTDGACSGNPGPGGWGTVVYFADGSVHEMGGAEAHTTNNRMEMQAAIAALQFLKTVGYTEPIELYTDSEYVKNGITQWIHGWKKKGWKTSTGKLVLNPELWQQLDALNTKQVQWRYVRGHTGNVGNERCDTIARAFSLGKVPDLKQLPEWQRAL</sequence>
<keyword evidence="6 10" id="KW-0479">Metal-binding</keyword>
<evidence type="ECO:0000259" key="11">
    <source>
        <dbReference type="PROSITE" id="PS50879"/>
    </source>
</evidence>
<dbReference type="HAMAP" id="MF_00042">
    <property type="entry name" value="RNase_H"/>
    <property type="match status" value="1"/>
</dbReference>
<feature type="binding site" evidence="10">
    <location>
        <position position="52"/>
    </location>
    <ligand>
        <name>Mg(2+)</name>
        <dbReference type="ChEBI" id="CHEBI:18420"/>
        <label>1</label>
    </ligand>
</feature>
<protein>
    <recommendedName>
        <fullName evidence="4 10">Ribonuclease H</fullName>
        <shortName evidence="10">RNase H</shortName>
        <ecNumber evidence="4 10">3.1.26.4</ecNumber>
    </recommendedName>
</protein>
<evidence type="ECO:0000256" key="3">
    <source>
        <dbReference type="ARBA" id="ARBA00011245"/>
    </source>
</evidence>
<keyword evidence="5 10" id="KW-0540">Nuclease</keyword>
<dbReference type="InterPro" id="IPR036397">
    <property type="entry name" value="RNaseH_sf"/>
</dbReference>
<keyword evidence="7 10" id="KW-0255">Endonuclease</keyword>
<accession>A0A6J4N8B0</accession>
<dbReference type="Gene3D" id="3.30.420.10">
    <property type="entry name" value="Ribonuclease H-like superfamily/Ribonuclease H"/>
    <property type="match status" value="1"/>
</dbReference>
<keyword evidence="8 10" id="KW-0378">Hydrolase</keyword>
<dbReference type="PANTHER" id="PTHR10642:SF26">
    <property type="entry name" value="RIBONUCLEASE H1"/>
    <property type="match status" value="1"/>
</dbReference>
<dbReference type="GO" id="GO:0000287">
    <property type="term" value="F:magnesium ion binding"/>
    <property type="evidence" value="ECO:0007669"/>
    <property type="project" value="UniProtKB-UniRule"/>
</dbReference>
<feature type="domain" description="RNase H type-1" evidence="11">
    <location>
        <begin position="4"/>
        <end position="148"/>
    </location>
</feature>
<comment type="subcellular location">
    <subcellularLocation>
        <location evidence="10">Cytoplasm</location>
    </subcellularLocation>
</comment>
<keyword evidence="10" id="KW-0963">Cytoplasm</keyword>